<dbReference type="GO" id="GO:0051016">
    <property type="term" value="P:barbed-end actin filament capping"/>
    <property type="evidence" value="ECO:0007669"/>
    <property type="project" value="UniProtKB-UniRule"/>
</dbReference>
<dbReference type="EMBL" id="KV863792">
    <property type="protein sequence ID" value="ONK55073.1"/>
    <property type="molecule type" value="Genomic_DNA"/>
</dbReference>
<accession>A0A1R3L627</accession>
<dbReference type="Gramene" id="ONK55073">
    <property type="protein sequence ID" value="ONK55073"/>
    <property type="gene ID" value="A4U43_UnF7860"/>
</dbReference>
<comment type="similarity">
    <text evidence="3">Belongs to the F-actin-capping protein alpha subunit family.</text>
</comment>
<name>A0A1R3L627_ASPOF</name>
<dbReference type="GO" id="GO:0030036">
    <property type="term" value="P:actin cytoskeleton organization"/>
    <property type="evidence" value="ECO:0007669"/>
    <property type="project" value="TreeGrafter"/>
</dbReference>
<dbReference type="PANTHER" id="PTHR10653">
    <property type="entry name" value="F-ACTIN-CAPPING PROTEIN SUBUNIT ALPHA"/>
    <property type="match status" value="1"/>
</dbReference>
<evidence type="ECO:0000313" key="5">
    <source>
        <dbReference type="EMBL" id="ONK55073.1"/>
    </source>
</evidence>
<keyword evidence="2 3" id="KW-0009">Actin-binding</keyword>
<dbReference type="GO" id="GO:0051015">
    <property type="term" value="F:actin filament binding"/>
    <property type="evidence" value="ECO:0007669"/>
    <property type="project" value="TreeGrafter"/>
</dbReference>
<evidence type="ECO:0000256" key="3">
    <source>
        <dbReference type="RuleBase" id="RU365077"/>
    </source>
</evidence>
<organism evidence="5 6">
    <name type="scientific">Asparagus officinalis</name>
    <name type="common">Garden asparagus</name>
    <dbReference type="NCBI Taxonomy" id="4686"/>
    <lineage>
        <taxon>Eukaryota</taxon>
        <taxon>Viridiplantae</taxon>
        <taxon>Streptophyta</taxon>
        <taxon>Embryophyta</taxon>
        <taxon>Tracheophyta</taxon>
        <taxon>Spermatophyta</taxon>
        <taxon>Magnoliopsida</taxon>
        <taxon>Liliopsida</taxon>
        <taxon>Asparagales</taxon>
        <taxon>Asparagaceae</taxon>
        <taxon>Asparagoideae</taxon>
        <taxon>Asparagus</taxon>
    </lineage>
</organism>
<dbReference type="Proteomes" id="UP000243459">
    <property type="component" value="Unassembled WGS sequence"/>
</dbReference>
<protein>
    <recommendedName>
        <fullName evidence="3">F-actin-capping protein subunit alpha</fullName>
    </recommendedName>
</protein>
<dbReference type="GO" id="GO:0008290">
    <property type="term" value="C:F-actin capping protein complex"/>
    <property type="evidence" value="ECO:0007669"/>
    <property type="project" value="UniProtKB-UniRule"/>
</dbReference>
<evidence type="ECO:0000256" key="1">
    <source>
        <dbReference type="ARBA" id="ARBA00022467"/>
    </source>
</evidence>
<reference evidence="6" key="1">
    <citation type="journal article" date="2017" name="Nat. Commun.">
        <title>The asparagus genome sheds light on the origin and evolution of a young Y chromosome.</title>
        <authorList>
            <person name="Harkess A."/>
            <person name="Zhou J."/>
            <person name="Xu C."/>
            <person name="Bowers J.E."/>
            <person name="Van der Hulst R."/>
            <person name="Ayyampalayam S."/>
            <person name="Mercati F."/>
            <person name="Riccardi P."/>
            <person name="McKain M.R."/>
            <person name="Kakrana A."/>
            <person name="Tang H."/>
            <person name="Ray J."/>
            <person name="Groenendijk J."/>
            <person name="Arikit S."/>
            <person name="Mathioni S.M."/>
            <person name="Nakano M."/>
            <person name="Shan H."/>
            <person name="Telgmann-Rauber A."/>
            <person name="Kanno A."/>
            <person name="Yue Z."/>
            <person name="Chen H."/>
            <person name="Li W."/>
            <person name="Chen Y."/>
            <person name="Xu X."/>
            <person name="Zhang Y."/>
            <person name="Luo S."/>
            <person name="Chen H."/>
            <person name="Gao J."/>
            <person name="Mao Z."/>
            <person name="Pires J.C."/>
            <person name="Luo M."/>
            <person name="Kudrna D."/>
            <person name="Wing R.A."/>
            <person name="Meyers B.C."/>
            <person name="Yi K."/>
            <person name="Kong H."/>
            <person name="Lavrijsen P."/>
            <person name="Sunseri F."/>
            <person name="Falavigna A."/>
            <person name="Ye Y."/>
            <person name="Leebens-Mack J.H."/>
            <person name="Chen G."/>
        </authorList>
    </citation>
    <scope>NUCLEOTIDE SEQUENCE [LARGE SCALE GENOMIC DNA]</scope>
    <source>
        <strain evidence="6">cv. DH0086</strain>
    </source>
</reference>
<proteinExistence type="inferred from homology"/>
<dbReference type="Pfam" id="PF01267">
    <property type="entry name" value="F-actin_cap_A"/>
    <property type="match status" value="2"/>
</dbReference>
<gene>
    <name evidence="5" type="ORF">A4U43_UnF7860</name>
</gene>
<comment type="subunit">
    <text evidence="3">Heterodimer of an alpha and a beta subunit.</text>
</comment>
<sequence>MRSERSRRRRSPSGSLPTPPPARSSTKHVRSILGDDEIYEISTAEAFPAYDKAHFLALEMPHRGGDVIISAFGEVDQCNYLDPGTAQVATVDHVNNGIWRSIWSIEFKDDLQAVELKGKLQVGAHYFEKGNVQLDSNNECNDSTIIQSSKESAVVIISMIRHHEAGIRHLLRHHI</sequence>
<dbReference type="AlphaFoldDB" id="A0A1R3L627"/>
<keyword evidence="1 3" id="KW-0117">Actin capping</keyword>
<dbReference type="SUPFAM" id="SSF90096">
    <property type="entry name" value="Subunits of heterodimeric actin filament capping protein Capz"/>
    <property type="match status" value="1"/>
</dbReference>
<dbReference type="GO" id="GO:0030863">
    <property type="term" value="C:cortical cytoskeleton"/>
    <property type="evidence" value="ECO:0007669"/>
    <property type="project" value="TreeGrafter"/>
</dbReference>
<keyword evidence="6" id="KW-1185">Reference proteome</keyword>
<evidence type="ECO:0000256" key="2">
    <source>
        <dbReference type="ARBA" id="ARBA00023203"/>
    </source>
</evidence>
<feature type="region of interest" description="Disordered" evidence="4">
    <location>
        <begin position="1"/>
        <end position="29"/>
    </location>
</feature>
<dbReference type="Gene3D" id="3.90.1150.210">
    <property type="entry name" value="F-actin capping protein, beta subunit"/>
    <property type="match status" value="1"/>
</dbReference>
<feature type="compositionally biased region" description="Basic residues" evidence="4">
    <location>
        <begin position="1"/>
        <end position="11"/>
    </location>
</feature>
<evidence type="ECO:0000256" key="4">
    <source>
        <dbReference type="SAM" id="MobiDB-lite"/>
    </source>
</evidence>
<dbReference type="InterPro" id="IPR037282">
    <property type="entry name" value="CapZ_alpha/beta"/>
</dbReference>
<dbReference type="InterPro" id="IPR042276">
    <property type="entry name" value="CapZ_alpha/beta_2"/>
</dbReference>
<evidence type="ECO:0000313" key="6">
    <source>
        <dbReference type="Proteomes" id="UP000243459"/>
    </source>
</evidence>
<comment type="function">
    <text evidence="3">F-actin-capping proteins bind in a Ca(2+)-independent manner to the fast growing ends of actin filaments (barbed end) thereby blocking the exchange of subunits at these ends. Unlike other capping proteins (such as gelsolin and severin), these proteins do not sever actin filaments.</text>
</comment>
<dbReference type="InterPro" id="IPR002189">
    <property type="entry name" value="CapZ_alpha"/>
</dbReference>
<dbReference type="PANTHER" id="PTHR10653:SF0">
    <property type="entry name" value="F-ACTIN-CAPPING PROTEIN SUBUNIT ALPHA"/>
    <property type="match status" value="1"/>
</dbReference>